<dbReference type="PATRIC" id="fig|1254432.3.peg.8947"/>
<dbReference type="EMBL" id="CP003969">
    <property type="protein sequence ID" value="AGP40064.1"/>
    <property type="molecule type" value="Genomic_DNA"/>
</dbReference>
<sequence length="129" mass="14126">MQALLAEVTPVSKPILTEADLTVIAEGTPALDPFPTRPWHRERLWAAVLDAQMSAKTRAEREVVAEARGALQVLDALDRLYVRRNQPTTPRTAAHDARAKCAGRASVRCSAAPSRVPAEAGRFAKYPER</sequence>
<accession>S4Y5H6</accession>
<dbReference type="Proteomes" id="UP000014803">
    <property type="component" value="Chromosome"/>
</dbReference>
<name>S4Y5H6_SORCE</name>
<organism evidence="1 2">
    <name type="scientific">Sorangium cellulosum So0157-2</name>
    <dbReference type="NCBI Taxonomy" id="1254432"/>
    <lineage>
        <taxon>Bacteria</taxon>
        <taxon>Pseudomonadati</taxon>
        <taxon>Myxococcota</taxon>
        <taxon>Polyangia</taxon>
        <taxon>Polyangiales</taxon>
        <taxon>Polyangiaceae</taxon>
        <taxon>Sorangium</taxon>
    </lineage>
</organism>
<dbReference type="STRING" id="1254432.SCE1572_39545"/>
<gene>
    <name evidence="1" type="ORF">SCE1572_39545</name>
</gene>
<protein>
    <submittedName>
        <fullName evidence="1">Uncharacterized protein</fullName>
    </submittedName>
</protein>
<evidence type="ECO:0000313" key="2">
    <source>
        <dbReference type="Proteomes" id="UP000014803"/>
    </source>
</evidence>
<reference evidence="1 2" key="1">
    <citation type="journal article" date="2013" name="Sci. Rep.">
        <title>Extraordinary expansion of a Sorangium cellulosum genome from an alkaline milieu.</title>
        <authorList>
            <person name="Han K."/>
            <person name="Li Z.F."/>
            <person name="Peng R."/>
            <person name="Zhu L.P."/>
            <person name="Zhou T."/>
            <person name="Wang L.G."/>
            <person name="Li S.G."/>
            <person name="Zhang X.B."/>
            <person name="Hu W."/>
            <person name="Wu Z.H."/>
            <person name="Qin N."/>
            <person name="Li Y.Z."/>
        </authorList>
    </citation>
    <scope>NUCLEOTIDE SEQUENCE [LARGE SCALE GENOMIC DNA]</scope>
    <source>
        <strain evidence="1 2">So0157-2</strain>
    </source>
</reference>
<proteinExistence type="predicted"/>
<dbReference type="KEGG" id="scu:SCE1572_39545"/>
<dbReference type="HOGENOM" id="CLU_1947423_0_0_7"/>
<dbReference type="AlphaFoldDB" id="S4Y5H6"/>
<dbReference type="RefSeq" id="WP_020739786.1">
    <property type="nucleotide sequence ID" value="NC_021658.1"/>
</dbReference>
<evidence type="ECO:0000313" key="1">
    <source>
        <dbReference type="EMBL" id="AGP40064.1"/>
    </source>
</evidence>